<dbReference type="GO" id="GO:0006508">
    <property type="term" value="P:proteolysis"/>
    <property type="evidence" value="ECO:0007669"/>
    <property type="project" value="UniProtKB-KW"/>
</dbReference>
<proteinExistence type="predicted"/>
<reference evidence="1" key="1">
    <citation type="submission" date="2023-03" db="EMBL/GenBank/DDBJ databases">
        <title>Selenobaculum gbiensis gen. nov. sp. nov., a new bacterium isolated from the gut microbiota of IBD patient.</title>
        <authorList>
            <person name="Yeo S."/>
            <person name="Park H."/>
            <person name="Huh C.S."/>
        </authorList>
    </citation>
    <scope>NUCLEOTIDE SEQUENCE</scope>
    <source>
        <strain evidence="1">ICN-92133</strain>
    </source>
</reference>
<dbReference type="Pfam" id="PF10123">
    <property type="entry name" value="Mu-like_Pro"/>
    <property type="match status" value="1"/>
</dbReference>
<evidence type="ECO:0000313" key="2">
    <source>
        <dbReference type="Proteomes" id="UP001243623"/>
    </source>
</evidence>
<name>A0A9Y2AI29_9FIRM</name>
<gene>
    <name evidence="1" type="ORF">P3F81_12135</name>
</gene>
<evidence type="ECO:0000313" key="1">
    <source>
        <dbReference type="EMBL" id="WIW70617.1"/>
    </source>
</evidence>
<dbReference type="Proteomes" id="UP001243623">
    <property type="component" value="Chromosome"/>
</dbReference>
<dbReference type="InterPro" id="IPR012106">
    <property type="entry name" value="Phage_Mu_Gp1"/>
</dbReference>
<dbReference type="PIRSF" id="PIRSF016624">
    <property type="entry name" value="Mu_prophg_I"/>
    <property type="match status" value="1"/>
</dbReference>
<dbReference type="AlphaFoldDB" id="A0A9Y2AI29"/>
<sequence>MKKKNQYIIIACSLDGISNKEIQLLPFGKVKSKKGCFEVDALSIKSILDAFSKEKNDLVIDYEHQTLKDVIAPAAGWIKELVDKGEAGLWGKVEWTDKAATFIRNKEYQYLSPVILLNKEKRAIGLHSAALTNTPAIDGMEPIVCKLGLDEEEKEMEEFLKKLAKMLGLAETATEDEITEAITNACSKQSKEIVANKEVLELLGLKEDAKLDEVKGNIIGLKNPSGYVKAEEFKALKEKLELKERDGLVEMALKSGKVAPAQKSWAEEYALKDPVGFNAFLKDAPVVIAFKEIAGGADPKGLDISDEMQLSINKAIGISAEEFKKYSV</sequence>
<accession>A0A9Y2AI29</accession>
<dbReference type="KEGG" id="sgbi:P3F81_12135"/>
<protein>
    <submittedName>
        <fullName evidence="1">Phage protease</fullName>
    </submittedName>
</protein>
<keyword evidence="2" id="KW-1185">Reference proteome</keyword>
<keyword evidence="1" id="KW-0645">Protease</keyword>
<dbReference type="RefSeq" id="WP_309320458.1">
    <property type="nucleotide sequence ID" value="NZ_CP120678.1"/>
</dbReference>
<organism evidence="1 2">
    <name type="scientific">Selenobaculum gibii</name>
    <dbReference type="NCBI Taxonomy" id="3054208"/>
    <lineage>
        <taxon>Bacteria</taxon>
        <taxon>Bacillati</taxon>
        <taxon>Bacillota</taxon>
        <taxon>Negativicutes</taxon>
        <taxon>Selenomonadales</taxon>
        <taxon>Selenomonadaceae</taxon>
        <taxon>Selenobaculum</taxon>
    </lineage>
</organism>
<dbReference type="EMBL" id="CP120678">
    <property type="protein sequence ID" value="WIW70617.1"/>
    <property type="molecule type" value="Genomic_DNA"/>
</dbReference>
<keyword evidence="1" id="KW-0378">Hydrolase</keyword>
<dbReference type="GO" id="GO:0008233">
    <property type="term" value="F:peptidase activity"/>
    <property type="evidence" value="ECO:0007669"/>
    <property type="project" value="UniProtKB-KW"/>
</dbReference>